<evidence type="ECO:0000256" key="1">
    <source>
        <dbReference type="ARBA" id="ARBA00023002"/>
    </source>
</evidence>
<protein>
    <submittedName>
        <fullName evidence="4">NAD-dependent dehydratase</fullName>
    </submittedName>
</protein>
<evidence type="ECO:0000256" key="2">
    <source>
        <dbReference type="ARBA" id="ARBA00023445"/>
    </source>
</evidence>
<keyword evidence="5" id="KW-1185">Reference proteome</keyword>
<dbReference type="PANTHER" id="PTHR10366">
    <property type="entry name" value="NAD DEPENDENT EPIMERASE/DEHYDRATASE"/>
    <property type="match status" value="1"/>
</dbReference>
<comment type="similarity">
    <text evidence="2">Belongs to the NAD(P)-dependent epimerase/dehydratase family. Dihydroflavonol-4-reductase subfamily.</text>
</comment>
<accession>A0A0K1EQH4</accession>
<dbReference type="Proteomes" id="UP000067626">
    <property type="component" value="Chromosome"/>
</dbReference>
<dbReference type="EMBL" id="CP012159">
    <property type="protein sequence ID" value="AKT43180.1"/>
    <property type="molecule type" value="Genomic_DNA"/>
</dbReference>
<sequence length="333" mass="35741">MSEIVAVSGASGFIGSALVRKIIEGGRAVRALVEPGTSTRNLDGLPPHQIELVPVDVCDHVGMARALDGCAAFHHLAAVYKTWMPDPRPLYRVNVEGTTTALNAARAARIPRVVFTSSIAAIGLRDDGEPSDETVAWNLHTIASDYVLTKHLSERIALSFAEAGLPLVVVNPGFPFGAGDIGPTPTGRFLLSLLRHETPALGAGGIAAIDVDDVAVGHLTAETRGRIGERYILANHNVSFIELARLVEEVAGVPAPRLRIPGWAGRGAALAMELWADHVSHTEPQATYRSIQYIQRAAYFDASKARRELDLPCTPLRTSIERAVTWFRAQGMA</sequence>
<keyword evidence="1" id="KW-0560">Oxidoreductase</keyword>
<evidence type="ECO:0000313" key="4">
    <source>
        <dbReference type="EMBL" id="AKT43180.1"/>
    </source>
</evidence>
<evidence type="ECO:0000313" key="5">
    <source>
        <dbReference type="Proteomes" id="UP000067626"/>
    </source>
</evidence>
<dbReference type="GO" id="GO:0016616">
    <property type="term" value="F:oxidoreductase activity, acting on the CH-OH group of donors, NAD or NADP as acceptor"/>
    <property type="evidence" value="ECO:0007669"/>
    <property type="project" value="TreeGrafter"/>
</dbReference>
<dbReference type="STRING" id="52.CMC5_074110"/>
<dbReference type="InterPro" id="IPR036291">
    <property type="entry name" value="NAD(P)-bd_dom_sf"/>
</dbReference>
<dbReference type="InterPro" id="IPR001509">
    <property type="entry name" value="Epimerase_deHydtase"/>
</dbReference>
<organism evidence="4 5">
    <name type="scientific">Chondromyces crocatus</name>
    <dbReference type="NCBI Taxonomy" id="52"/>
    <lineage>
        <taxon>Bacteria</taxon>
        <taxon>Pseudomonadati</taxon>
        <taxon>Myxococcota</taxon>
        <taxon>Polyangia</taxon>
        <taxon>Polyangiales</taxon>
        <taxon>Polyangiaceae</taxon>
        <taxon>Chondromyces</taxon>
    </lineage>
</organism>
<dbReference type="InterPro" id="IPR050425">
    <property type="entry name" value="NAD(P)_dehydrat-like"/>
</dbReference>
<proteinExistence type="inferred from homology"/>
<dbReference type="RefSeq" id="WP_050434696.1">
    <property type="nucleotide sequence ID" value="NZ_CP012159.1"/>
</dbReference>
<evidence type="ECO:0000259" key="3">
    <source>
        <dbReference type="Pfam" id="PF01370"/>
    </source>
</evidence>
<dbReference type="AlphaFoldDB" id="A0A0K1EQH4"/>
<dbReference type="KEGG" id="ccro:CMC5_074110"/>
<dbReference type="PANTHER" id="PTHR10366:SF564">
    <property type="entry name" value="STEROL-4-ALPHA-CARBOXYLATE 3-DEHYDROGENASE, DECARBOXYLATING"/>
    <property type="match status" value="1"/>
</dbReference>
<reference evidence="4 5" key="1">
    <citation type="submission" date="2015-07" db="EMBL/GenBank/DDBJ databases">
        <title>Genome analysis of myxobacterium Chondromyces crocatus Cm c5 reveals a high potential for natural compound synthesis and the genetic basis for the loss of fruiting body formation.</title>
        <authorList>
            <person name="Zaburannyi N."/>
            <person name="Bunk B."/>
            <person name="Maier J."/>
            <person name="Overmann J."/>
            <person name="Mueller R."/>
        </authorList>
    </citation>
    <scope>NUCLEOTIDE SEQUENCE [LARGE SCALE GENOMIC DNA]</scope>
    <source>
        <strain evidence="4 5">Cm c5</strain>
    </source>
</reference>
<dbReference type="SUPFAM" id="SSF51735">
    <property type="entry name" value="NAD(P)-binding Rossmann-fold domains"/>
    <property type="match status" value="1"/>
</dbReference>
<name>A0A0K1EQH4_CHOCO</name>
<gene>
    <name evidence="4" type="ORF">CMC5_074110</name>
</gene>
<feature type="domain" description="NAD-dependent epimerase/dehydratase" evidence="3">
    <location>
        <begin position="6"/>
        <end position="231"/>
    </location>
</feature>
<dbReference type="OrthoDB" id="9814124at2"/>
<dbReference type="Pfam" id="PF01370">
    <property type="entry name" value="Epimerase"/>
    <property type="match status" value="1"/>
</dbReference>
<dbReference type="Gene3D" id="3.40.50.720">
    <property type="entry name" value="NAD(P)-binding Rossmann-like Domain"/>
    <property type="match status" value="1"/>
</dbReference>